<evidence type="ECO:0000256" key="6">
    <source>
        <dbReference type="SAM" id="Phobius"/>
    </source>
</evidence>
<dbReference type="eggNOG" id="COG3206">
    <property type="taxonomic scope" value="Bacteria"/>
</dbReference>
<comment type="subcellular location">
    <subcellularLocation>
        <location evidence="1">Cell membrane</location>
        <topology evidence="1">Multi-pass membrane protein</topology>
    </subcellularLocation>
</comment>
<evidence type="ECO:0000259" key="7">
    <source>
        <dbReference type="Pfam" id="PF02706"/>
    </source>
</evidence>
<feature type="transmembrane region" description="Helical" evidence="6">
    <location>
        <begin position="462"/>
        <end position="484"/>
    </location>
</feature>
<protein>
    <submittedName>
        <fullName evidence="8">Uncharacterized protein involved in exopolysaccharide biosynthesis</fullName>
    </submittedName>
</protein>
<dbReference type="RefSeq" id="WP_014401996.1">
    <property type="nucleotide sequence ID" value="NC_017033.1"/>
</dbReference>
<dbReference type="PANTHER" id="PTHR32309:SF13">
    <property type="entry name" value="FERRIC ENTEROBACTIN TRANSPORT PROTEIN FEPE"/>
    <property type="match status" value="1"/>
</dbReference>
<dbReference type="GO" id="GO:0005886">
    <property type="term" value="C:plasma membrane"/>
    <property type="evidence" value="ECO:0007669"/>
    <property type="project" value="UniProtKB-SubCell"/>
</dbReference>
<accession>H8L4R7</accession>
<keyword evidence="5 6" id="KW-0472">Membrane</keyword>
<keyword evidence="2" id="KW-1003">Cell membrane</keyword>
<dbReference type="OrthoDB" id="6032174at2"/>
<proteinExistence type="predicted"/>
<name>H8L4R7_FRAAD</name>
<gene>
    <name evidence="8" type="ordered locus">Fraau_0503</name>
</gene>
<sequence>MIEIRSLRDIIRLFFIFRREFIYAAIATLVIAVAGALFLPSRFESQARILVRPNQSLSPPAPTTLSADNGFVQPSTQRDPVLDEQKMLTSQPVITEVAQAYLRAEAAPPPPGLWQHLKYYTKKIAGLGKELARRTLVAFGILDDASPVERAARALAKKFEVSHDPGSNVMDIAFRWGDPAVAQAINTAWVDAYFNARAKASGGAQLFAFYQGQTEQLSRHIIELQGQLHERLKTLDAPSIQQQMDSIATQLQRLQQQRQDAVTSRESTRSMLDAAQKQLGKLPTEIENARNYGLNPARSDMQLKLNGLIDQRLTLLRVYLPTAAPVKAMDESIAALQAQLQAMAPNVQLSRNIAPNGLAQKLKQDMIDGVNQTAGLNARIEAIDGEMSALRQLRGQVLAAEPDLSQLSLQLSTAERVYTQYTDYLLHARIMRDLDSQRLSNATLIEAPTLQPARVFPKTVPILLLALPAAIGVGLLVIFLCYLLDRRIHDGGRMQATFGLPLWASLPDMQDPNRPPGAHLNTGLFRIYGLLPRDRIQQQGLILGLTASQKGEGVHFVANHLRLVLREAGLDVEISDDIGAPRQPGCVTLVTAEPISKERALLQLRDVDVRLLVIEARHTSVPTVEYSLSTLRHAFGNIDGAILNRRRFEIPAAFLQRFGGLLRVN</sequence>
<dbReference type="InterPro" id="IPR003856">
    <property type="entry name" value="LPS_length_determ_N"/>
</dbReference>
<dbReference type="GO" id="GO:0004713">
    <property type="term" value="F:protein tyrosine kinase activity"/>
    <property type="evidence" value="ECO:0007669"/>
    <property type="project" value="TreeGrafter"/>
</dbReference>
<dbReference type="AlphaFoldDB" id="H8L4R7"/>
<dbReference type="Pfam" id="PF02706">
    <property type="entry name" value="Wzz"/>
    <property type="match status" value="1"/>
</dbReference>
<evidence type="ECO:0000256" key="1">
    <source>
        <dbReference type="ARBA" id="ARBA00004651"/>
    </source>
</evidence>
<reference evidence="8" key="1">
    <citation type="submission" date="2012-02" db="EMBL/GenBank/DDBJ databases">
        <title>The complete genome of Frateuria aurantia DSM 6220.</title>
        <authorList>
            <consortium name="US DOE Joint Genome Institute (JGI-PGF)"/>
            <person name="Lucas S."/>
            <person name="Copeland A."/>
            <person name="Lapidus A."/>
            <person name="Glavina del Rio T."/>
            <person name="Dalin E."/>
            <person name="Tice H."/>
            <person name="Bruce D."/>
            <person name="Goodwin L."/>
            <person name="Pitluck S."/>
            <person name="Peters L."/>
            <person name="Ovchinnikova G."/>
            <person name="Teshima H."/>
            <person name="Kyrpides N."/>
            <person name="Mavromatis K."/>
            <person name="Ivanova N."/>
            <person name="Brettin T."/>
            <person name="Detter J.C."/>
            <person name="Han C."/>
            <person name="Larimer F."/>
            <person name="Land M."/>
            <person name="Hauser L."/>
            <person name="Markowitz V."/>
            <person name="Cheng J.-F."/>
            <person name="Hugenholtz P."/>
            <person name="Woyke T."/>
            <person name="Wu D."/>
            <person name="Brambilla E."/>
            <person name="Klenk H.-P."/>
            <person name="Eisen J.A."/>
        </authorList>
    </citation>
    <scope>NUCLEOTIDE SEQUENCE</scope>
    <source>
        <strain evidence="8">DSM 6220</strain>
    </source>
</reference>
<dbReference type="STRING" id="767434.Fraau_0503"/>
<evidence type="ECO:0000256" key="4">
    <source>
        <dbReference type="ARBA" id="ARBA00022989"/>
    </source>
</evidence>
<keyword evidence="3 6" id="KW-0812">Transmembrane</keyword>
<dbReference type="HOGENOM" id="CLU_413794_0_0_6"/>
<keyword evidence="9" id="KW-1185">Reference proteome</keyword>
<evidence type="ECO:0000313" key="9">
    <source>
        <dbReference type="Proteomes" id="UP000005234"/>
    </source>
</evidence>
<dbReference type="InterPro" id="IPR050445">
    <property type="entry name" value="Bact_polysacc_biosynth/exp"/>
</dbReference>
<dbReference type="PANTHER" id="PTHR32309">
    <property type="entry name" value="TYROSINE-PROTEIN KINASE"/>
    <property type="match status" value="1"/>
</dbReference>
<keyword evidence="4 6" id="KW-1133">Transmembrane helix</keyword>
<dbReference type="KEGG" id="fau:Fraau_0503"/>
<evidence type="ECO:0000256" key="5">
    <source>
        <dbReference type="ARBA" id="ARBA00023136"/>
    </source>
</evidence>
<feature type="transmembrane region" description="Helical" evidence="6">
    <location>
        <begin position="21"/>
        <end position="39"/>
    </location>
</feature>
<evidence type="ECO:0000256" key="3">
    <source>
        <dbReference type="ARBA" id="ARBA00022692"/>
    </source>
</evidence>
<dbReference type="EMBL" id="CP003350">
    <property type="protein sequence ID" value="AFC84990.1"/>
    <property type="molecule type" value="Genomic_DNA"/>
</dbReference>
<evidence type="ECO:0000313" key="8">
    <source>
        <dbReference type="EMBL" id="AFC84990.1"/>
    </source>
</evidence>
<feature type="domain" description="Polysaccharide chain length determinant N-terminal" evidence="7">
    <location>
        <begin position="9"/>
        <end position="99"/>
    </location>
</feature>
<dbReference type="Proteomes" id="UP000005234">
    <property type="component" value="Chromosome"/>
</dbReference>
<evidence type="ECO:0000256" key="2">
    <source>
        <dbReference type="ARBA" id="ARBA00022475"/>
    </source>
</evidence>
<organism evidence="8 9">
    <name type="scientific">Frateuria aurantia (strain ATCC 33424 / DSM 6220 / KCTC 2777 / LMG 1558 / NBRC 3245 / NCIMB 13370)</name>
    <name type="common">Acetobacter aurantius</name>
    <dbReference type="NCBI Taxonomy" id="767434"/>
    <lineage>
        <taxon>Bacteria</taxon>
        <taxon>Pseudomonadati</taxon>
        <taxon>Pseudomonadota</taxon>
        <taxon>Gammaproteobacteria</taxon>
        <taxon>Lysobacterales</taxon>
        <taxon>Rhodanobacteraceae</taxon>
        <taxon>Frateuria</taxon>
    </lineage>
</organism>